<dbReference type="PANTHER" id="PTHR10146:SF14">
    <property type="entry name" value="PYRIDOXAL PHOSPHATE HOMEOSTASIS PROTEIN"/>
    <property type="match status" value="1"/>
</dbReference>
<dbReference type="PANTHER" id="PTHR10146">
    <property type="entry name" value="PROLINE SYNTHETASE CO-TRANSCRIBED BACTERIAL HOMOLOG PROTEIN"/>
    <property type="match status" value="1"/>
</dbReference>
<evidence type="ECO:0000256" key="4">
    <source>
        <dbReference type="RuleBase" id="RU004514"/>
    </source>
</evidence>
<comment type="cofactor">
    <cofactor evidence="3">
        <name>pyridoxal 5'-phosphate</name>
        <dbReference type="ChEBI" id="CHEBI:597326"/>
    </cofactor>
</comment>
<comment type="similarity">
    <text evidence="2 4">Belongs to the pyridoxal phosphate-binding protein YggS/PROSC family.</text>
</comment>
<dbReference type="InterPro" id="IPR001608">
    <property type="entry name" value="Ala_racemase_N"/>
</dbReference>
<dbReference type="CDD" id="cd00635">
    <property type="entry name" value="PLPDE_III_YBL036c_like"/>
    <property type="match status" value="1"/>
</dbReference>
<dbReference type="PATRIC" id="fig|1121318.3.peg.564"/>
<evidence type="ECO:0000313" key="6">
    <source>
        <dbReference type="EMBL" id="KOA20973.1"/>
    </source>
</evidence>
<evidence type="ECO:0000256" key="3">
    <source>
        <dbReference type="PIRSR" id="PIRSR004848-1"/>
    </source>
</evidence>
<comment type="caution">
    <text evidence="6">The sequence shown here is derived from an EMBL/GenBank/DDBJ whole genome shotgun (WGS) entry which is preliminary data.</text>
</comment>
<dbReference type="RefSeq" id="WP_052220156.1">
    <property type="nucleotide sequence ID" value="NZ_LHUR01000011.1"/>
</dbReference>
<feature type="modified residue" description="N6-(pyridoxal phosphate)lysine" evidence="2 3">
    <location>
        <position position="25"/>
    </location>
</feature>
<dbReference type="AlphaFoldDB" id="A0A0L6ZDV0"/>
<feature type="domain" description="Alanine racemase N-terminal" evidence="5">
    <location>
        <begin position="3"/>
        <end position="215"/>
    </location>
</feature>
<protein>
    <recommendedName>
        <fullName evidence="2">Pyridoxal phosphate homeostasis protein</fullName>
        <shortName evidence="2">PLP homeostasis protein</shortName>
    </recommendedName>
</protein>
<dbReference type="FunFam" id="3.20.20.10:FF:000018">
    <property type="entry name" value="Pyridoxal phosphate homeostasis protein"/>
    <property type="match status" value="1"/>
</dbReference>
<dbReference type="SUPFAM" id="SSF51419">
    <property type="entry name" value="PLP-binding barrel"/>
    <property type="match status" value="1"/>
</dbReference>
<proteinExistence type="inferred from homology"/>
<reference evidence="7" key="1">
    <citation type="submission" date="2015-08" db="EMBL/GenBank/DDBJ databases">
        <title>Genome sequence of the strict anaerobe Clostridium homopropionicum LuHBu1 (DSM 5847T).</title>
        <authorList>
            <person name="Poehlein A."/>
            <person name="Beck M."/>
            <person name="Schiel-Bengelsdorf B."/>
            <person name="Bengelsdorf F.R."/>
            <person name="Daniel R."/>
            <person name="Duerre P."/>
        </authorList>
    </citation>
    <scope>NUCLEOTIDE SEQUENCE [LARGE SCALE GENOMIC DNA]</scope>
    <source>
        <strain evidence="7">DSM 5847</strain>
    </source>
</reference>
<dbReference type="GO" id="GO:0030170">
    <property type="term" value="F:pyridoxal phosphate binding"/>
    <property type="evidence" value="ECO:0007669"/>
    <property type="project" value="UniProtKB-UniRule"/>
</dbReference>
<evidence type="ECO:0000256" key="1">
    <source>
        <dbReference type="ARBA" id="ARBA00022898"/>
    </source>
</evidence>
<gene>
    <name evidence="6" type="ORF">CLHOM_05610</name>
</gene>
<organism evidence="6 7">
    <name type="scientific">Clostridium homopropionicum DSM 5847</name>
    <dbReference type="NCBI Taxonomy" id="1121318"/>
    <lineage>
        <taxon>Bacteria</taxon>
        <taxon>Bacillati</taxon>
        <taxon>Bacillota</taxon>
        <taxon>Clostridia</taxon>
        <taxon>Eubacteriales</taxon>
        <taxon>Clostridiaceae</taxon>
        <taxon>Clostridium</taxon>
    </lineage>
</organism>
<dbReference type="HAMAP" id="MF_02087">
    <property type="entry name" value="PLP_homeostasis"/>
    <property type="match status" value="1"/>
</dbReference>
<dbReference type="NCBIfam" id="TIGR00044">
    <property type="entry name" value="YggS family pyridoxal phosphate-dependent enzyme"/>
    <property type="match status" value="1"/>
</dbReference>
<dbReference type="Proteomes" id="UP000037043">
    <property type="component" value="Unassembled WGS sequence"/>
</dbReference>
<keyword evidence="1 2" id="KW-0663">Pyridoxal phosphate</keyword>
<dbReference type="EMBL" id="LHUR01000011">
    <property type="protein sequence ID" value="KOA20973.1"/>
    <property type="molecule type" value="Genomic_DNA"/>
</dbReference>
<dbReference type="PIRSF" id="PIRSF004848">
    <property type="entry name" value="YBL036c_PLPDEIII"/>
    <property type="match status" value="1"/>
</dbReference>
<sequence length="221" mass="25359">MSIKERIDDLKDQIPIHANLIAVSKTRTLEEIEEAYLTGIRDFGENKVQELVDKYDKFHKDVKWHFIGHLQRNKVKYIVGKVFLIHSLDSIQLLNEIEKKFASAGETANVLIQINIGRDENKSGILIEALEELISACEKCNNVKVLGLMTVIPKGDESSNRKYFRKMKEIFDDLKTKNYKNISMEYLSMGMSGDYKIALEEGANVIRIGEGIFGKRNYNNK</sequence>
<dbReference type="STRING" id="36844.SAMN04488501_104159"/>
<dbReference type="InterPro" id="IPR011078">
    <property type="entry name" value="PyrdxlP_homeostasis"/>
</dbReference>
<dbReference type="InterPro" id="IPR029066">
    <property type="entry name" value="PLP-binding_barrel"/>
</dbReference>
<dbReference type="Gene3D" id="3.20.20.10">
    <property type="entry name" value="Alanine racemase"/>
    <property type="match status" value="1"/>
</dbReference>
<dbReference type="Pfam" id="PF01168">
    <property type="entry name" value="Ala_racemase_N"/>
    <property type="match status" value="1"/>
</dbReference>
<accession>A0A0L6ZDV0</accession>
<comment type="function">
    <text evidence="2">Pyridoxal 5'-phosphate (PLP)-binding protein, which is involved in PLP homeostasis.</text>
</comment>
<evidence type="ECO:0000259" key="5">
    <source>
        <dbReference type="Pfam" id="PF01168"/>
    </source>
</evidence>
<keyword evidence="7" id="KW-1185">Reference proteome</keyword>
<evidence type="ECO:0000256" key="2">
    <source>
        <dbReference type="HAMAP-Rule" id="MF_02087"/>
    </source>
</evidence>
<dbReference type="PROSITE" id="PS01211">
    <property type="entry name" value="UPF0001"/>
    <property type="match status" value="1"/>
</dbReference>
<evidence type="ECO:0000313" key="7">
    <source>
        <dbReference type="Proteomes" id="UP000037043"/>
    </source>
</evidence>
<name>A0A0L6ZDV0_9CLOT</name>